<gene>
    <name evidence="1" type="ORF">HH213_19735</name>
</gene>
<accession>A0ABX6MDI4</accession>
<dbReference type="EMBL" id="CP051684">
    <property type="protein sequence ID" value="QJD92130.1"/>
    <property type="molecule type" value="Genomic_DNA"/>
</dbReference>
<dbReference type="Gene3D" id="1.20.1480.40">
    <property type="entry name" value="Uncharacterised protein PF16133, DUF4844"/>
    <property type="match status" value="1"/>
</dbReference>
<dbReference type="Pfam" id="PF16133">
    <property type="entry name" value="DUF4844"/>
    <property type="match status" value="1"/>
</dbReference>
<reference evidence="1 2" key="1">
    <citation type="submission" date="2020-04" db="EMBL/GenBank/DDBJ databases">
        <title>Genome sequencing of novel species.</title>
        <authorList>
            <person name="Heo J."/>
            <person name="Kim S.-J."/>
            <person name="Kim J.-S."/>
            <person name="Hong S.-B."/>
            <person name="Kwon S.-W."/>
        </authorList>
    </citation>
    <scope>NUCLEOTIDE SEQUENCE [LARGE SCALE GENOMIC DNA]</scope>
    <source>
        <strain evidence="1 2">AF9R3</strain>
    </source>
</reference>
<dbReference type="InterPro" id="IPR038360">
    <property type="entry name" value="DUF4844_sf"/>
</dbReference>
<dbReference type="Proteomes" id="UP000503117">
    <property type="component" value="Chromosome"/>
</dbReference>
<name>A0ABX6MDI4_9BURK</name>
<keyword evidence="2" id="KW-1185">Reference proteome</keyword>
<evidence type="ECO:0000313" key="1">
    <source>
        <dbReference type="EMBL" id="QJD92130.1"/>
    </source>
</evidence>
<dbReference type="InterPro" id="IPR032301">
    <property type="entry name" value="DUF4844"/>
</dbReference>
<evidence type="ECO:0000313" key="2">
    <source>
        <dbReference type="Proteomes" id="UP000503117"/>
    </source>
</evidence>
<dbReference type="RefSeq" id="WP_110846728.1">
    <property type="nucleotide sequence ID" value="NZ_CP051684.1"/>
</dbReference>
<organism evidence="1 2">
    <name type="scientific">Duganella dendranthematis</name>
    <dbReference type="NCBI Taxonomy" id="2728021"/>
    <lineage>
        <taxon>Bacteria</taxon>
        <taxon>Pseudomonadati</taxon>
        <taxon>Pseudomonadota</taxon>
        <taxon>Betaproteobacteria</taxon>
        <taxon>Burkholderiales</taxon>
        <taxon>Oxalobacteraceae</taxon>
        <taxon>Telluria group</taxon>
        <taxon>Duganella</taxon>
    </lineage>
</organism>
<proteinExistence type="predicted"/>
<sequence length="121" mass="13477">MSDPVVKFGESERAALITLRAAKKFTADFFYPGAPTEALRVEAESHVNTLIDRLLSSLTPNTRKSFVLGEFKVAMAGFTQSDSEERERFCSYLEQIMDITAIESSDGLLNSWVYGFDPNAL</sequence>
<protein>
    <submittedName>
        <fullName evidence="1">DUF4844 domain-containing protein</fullName>
    </submittedName>
</protein>